<name>S8EG63_9LAMI</name>
<gene>
    <name evidence="2" type="ORF">M569_03111</name>
</gene>
<feature type="domain" description="Retrotransposon Copia-like N-terminal" evidence="1">
    <location>
        <begin position="23"/>
        <end position="70"/>
    </location>
</feature>
<dbReference type="EMBL" id="AUSU01001161">
    <property type="protein sequence ID" value="EPS71652.1"/>
    <property type="molecule type" value="Genomic_DNA"/>
</dbReference>
<dbReference type="Proteomes" id="UP000015453">
    <property type="component" value="Unassembled WGS sequence"/>
</dbReference>
<protein>
    <recommendedName>
        <fullName evidence="1">Retrotransposon Copia-like N-terminal domain-containing protein</fullName>
    </recommendedName>
</protein>
<dbReference type="InterPro" id="IPR029472">
    <property type="entry name" value="Copia-like_N"/>
</dbReference>
<sequence length="166" mass="18440">MADETLESKVAKHGDVNSPFTIHPADGLSPLISSGLLNGENFLTWRRSVLLALSIKNKAGFIDGSISEPSLSDPTYFAWRRCNDLIVSWLLQSMEPPLAQTVFYISNAKTIYDTIVARFSQPDDNRVCRLYADIGALSQGSKTVSEYFTQLTAFWSFGVIGFNNYT</sequence>
<evidence type="ECO:0000313" key="2">
    <source>
        <dbReference type="EMBL" id="EPS71652.1"/>
    </source>
</evidence>
<organism evidence="2 3">
    <name type="scientific">Genlisea aurea</name>
    <dbReference type="NCBI Taxonomy" id="192259"/>
    <lineage>
        <taxon>Eukaryota</taxon>
        <taxon>Viridiplantae</taxon>
        <taxon>Streptophyta</taxon>
        <taxon>Embryophyta</taxon>
        <taxon>Tracheophyta</taxon>
        <taxon>Spermatophyta</taxon>
        <taxon>Magnoliopsida</taxon>
        <taxon>eudicotyledons</taxon>
        <taxon>Gunneridae</taxon>
        <taxon>Pentapetalae</taxon>
        <taxon>asterids</taxon>
        <taxon>lamiids</taxon>
        <taxon>Lamiales</taxon>
        <taxon>Lentibulariaceae</taxon>
        <taxon>Genlisea</taxon>
    </lineage>
</organism>
<evidence type="ECO:0000313" key="3">
    <source>
        <dbReference type="Proteomes" id="UP000015453"/>
    </source>
</evidence>
<evidence type="ECO:0000259" key="1">
    <source>
        <dbReference type="Pfam" id="PF14244"/>
    </source>
</evidence>
<dbReference type="PANTHER" id="PTHR37610">
    <property type="entry name" value="CCHC-TYPE DOMAIN-CONTAINING PROTEIN"/>
    <property type="match status" value="1"/>
</dbReference>
<comment type="caution">
    <text evidence="2">The sequence shown here is derived from an EMBL/GenBank/DDBJ whole genome shotgun (WGS) entry which is preliminary data.</text>
</comment>
<accession>S8EG63</accession>
<dbReference type="Pfam" id="PF14244">
    <property type="entry name" value="Retrotran_gag_3"/>
    <property type="match status" value="1"/>
</dbReference>
<keyword evidence="3" id="KW-1185">Reference proteome</keyword>
<proteinExistence type="predicted"/>
<dbReference type="PANTHER" id="PTHR37610:SF94">
    <property type="entry name" value="RETROTRANSPOSON COPIA-LIKE N-TERMINAL DOMAIN-CONTAINING PROTEIN"/>
    <property type="match status" value="1"/>
</dbReference>
<dbReference type="OrthoDB" id="1731047at2759"/>
<reference evidence="2 3" key="1">
    <citation type="journal article" date="2013" name="BMC Genomics">
        <title>The miniature genome of a carnivorous plant Genlisea aurea contains a low number of genes and short non-coding sequences.</title>
        <authorList>
            <person name="Leushkin E.V."/>
            <person name="Sutormin R.A."/>
            <person name="Nabieva E.R."/>
            <person name="Penin A.A."/>
            <person name="Kondrashov A.S."/>
            <person name="Logacheva M.D."/>
        </authorList>
    </citation>
    <scope>NUCLEOTIDE SEQUENCE [LARGE SCALE GENOMIC DNA]</scope>
</reference>
<dbReference type="AlphaFoldDB" id="S8EG63"/>